<protein>
    <submittedName>
        <fullName evidence="4">Uncharacterized protein</fullName>
    </submittedName>
</protein>
<organism evidence="4 5">
    <name type="scientific">Malus domestica</name>
    <name type="common">Apple</name>
    <name type="synonym">Pyrus malus</name>
    <dbReference type="NCBI Taxonomy" id="3750"/>
    <lineage>
        <taxon>Eukaryota</taxon>
        <taxon>Viridiplantae</taxon>
        <taxon>Streptophyta</taxon>
        <taxon>Embryophyta</taxon>
        <taxon>Tracheophyta</taxon>
        <taxon>Spermatophyta</taxon>
        <taxon>Magnoliopsida</taxon>
        <taxon>eudicotyledons</taxon>
        <taxon>Gunneridae</taxon>
        <taxon>Pentapetalae</taxon>
        <taxon>rosids</taxon>
        <taxon>fabids</taxon>
        <taxon>Rosales</taxon>
        <taxon>Rosaceae</taxon>
        <taxon>Amygdaloideae</taxon>
        <taxon>Maleae</taxon>
        <taxon>Malus</taxon>
    </lineage>
</organism>
<dbReference type="GO" id="GO:0003735">
    <property type="term" value="F:structural constituent of ribosome"/>
    <property type="evidence" value="ECO:0007669"/>
    <property type="project" value="InterPro"/>
</dbReference>
<evidence type="ECO:0000256" key="1">
    <source>
        <dbReference type="ARBA" id="ARBA00009312"/>
    </source>
</evidence>
<dbReference type="Proteomes" id="UP000290289">
    <property type="component" value="Chromosome 8"/>
</dbReference>
<dbReference type="GO" id="GO:0005840">
    <property type="term" value="C:ribosome"/>
    <property type="evidence" value="ECO:0007669"/>
    <property type="project" value="UniProtKB-KW"/>
</dbReference>
<evidence type="ECO:0000313" key="5">
    <source>
        <dbReference type="Proteomes" id="UP000290289"/>
    </source>
</evidence>
<accession>A0A498JAG7</accession>
<gene>
    <name evidence="4" type="ORF">DVH24_020770</name>
</gene>
<evidence type="ECO:0000256" key="3">
    <source>
        <dbReference type="ARBA" id="ARBA00023274"/>
    </source>
</evidence>
<dbReference type="STRING" id="3750.A0A498JAG7"/>
<sequence>MGNRWVEMSNATAKSFNKQAAMSSSNSSGLTGGAFLSPPAGIGANMKFNIANPTIVCQKKLEIDDNTKLLALWDKRISQEVNGDALRDDVRRTDLVVAHELAQYAVRVDDFESGIEEEPSWLYPLVLYVDSSC</sequence>
<comment type="similarity">
    <text evidence="1">Belongs to the eukaryotic ribosomal protein eS6 family.</text>
</comment>
<keyword evidence="2" id="KW-0689">Ribosomal protein</keyword>
<dbReference type="GO" id="GO:0006412">
    <property type="term" value="P:translation"/>
    <property type="evidence" value="ECO:0007669"/>
    <property type="project" value="InterPro"/>
</dbReference>
<dbReference type="InterPro" id="IPR001377">
    <property type="entry name" value="Ribosomal_eS6"/>
</dbReference>
<name>A0A498JAG7_MALDO</name>
<keyword evidence="5" id="KW-1185">Reference proteome</keyword>
<dbReference type="EMBL" id="RDQH01000334">
    <property type="protein sequence ID" value="RXH91747.1"/>
    <property type="molecule type" value="Genomic_DNA"/>
</dbReference>
<keyword evidence="3" id="KW-0687">Ribonucleoprotein</keyword>
<dbReference type="Pfam" id="PF01092">
    <property type="entry name" value="Ribosomal_S6e"/>
    <property type="match status" value="1"/>
</dbReference>
<dbReference type="GO" id="GO:1990904">
    <property type="term" value="C:ribonucleoprotein complex"/>
    <property type="evidence" value="ECO:0007669"/>
    <property type="project" value="UniProtKB-KW"/>
</dbReference>
<dbReference type="AlphaFoldDB" id="A0A498JAG7"/>
<evidence type="ECO:0000256" key="2">
    <source>
        <dbReference type="ARBA" id="ARBA00022980"/>
    </source>
</evidence>
<proteinExistence type="inferred from homology"/>
<evidence type="ECO:0000313" key="4">
    <source>
        <dbReference type="EMBL" id="RXH91747.1"/>
    </source>
</evidence>
<comment type="caution">
    <text evidence="4">The sequence shown here is derived from an EMBL/GenBank/DDBJ whole genome shotgun (WGS) entry which is preliminary data.</text>
</comment>
<reference evidence="4 5" key="1">
    <citation type="submission" date="2018-10" db="EMBL/GenBank/DDBJ databases">
        <title>A high-quality apple genome assembly.</title>
        <authorList>
            <person name="Hu J."/>
        </authorList>
    </citation>
    <scope>NUCLEOTIDE SEQUENCE [LARGE SCALE GENOMIC DNA]</scope>
    <source>
        <strain evidence="5">cv. HFTH1</strain>
        <tissue evidence="4">Young leaf</tissue>
    </source>
</reference>